<protein>
    <submittedName>
        <fullName evidence="1">Uncharacterized protein</fullName>
    </submittedName>
</protein>
<dbReference type="EMBL" id="MN739751">
    <property type="protein sequence ID" value="QHT24895.1"/>
    <property type="molecule type" value="Genomic_DNA"/>
</dbReference>
<organism evidence="1">
    <name type="scientific">viral metagenome</name>
    <dbReference type="NCBI Taxonomy" id="1070528"/>
    <lineage>
        <taxon>unclassified sequences</taxon>
        <taxon>metagenomes</taxon>
        <taxon>organismal metagenomes</taxon>
    </lineage>
</organism>
<sequence length="96" mass="11135">MLTNLPNQILELLGGNFSIPKLFYIASLSLDDNLSKIFIMRHKLFCAARKIQKAYKKYIYIKNNPLRNQGINVHVFAQSFNFLMLYDGMGSLRFSN</sequence>
<accession>A0A6C0EBY2</accession>
<name>A0A6C0EBY2_9ZZZZ</name>
<proteinExistence type="predicted"/>
<evidence type="ECO:0000313" key="1">
    <source>
        <dbReference type="EMBL" id="QHT24895.1"/>
    </source>
</evidence>
<reference evidence="1" key="1">
    <citation type="journal article" date="2020" name="Nature">
        <title>Giant virus diversity and host interactions through global metagenomics.</title>
        <authorList>
            <person name="Schulz F."/>
            <person name="Roux S."/>
            <person name="Paez-Espino D."/>
            <person name="Jungbluth S."/>
            <person name="Walsh D.A."/>
            <person name="Denef V.J."/>
            <person name="McMahon K.D."/>
            <person name="Konstantinidis K.T."/>
            <person name="Eloe-Fadrosh E.A."/>
            <person name="Kyrpides N.C."/>
            <person name="Woyke T."/>
        </authorList>
    </citation>
    <scope>NUCLEOTIDE SEQUENCE</scope>
    <source>
        <strain evidence="1">GVMAG-M-3300023179-150</strain>
    </source>
</reference>
<dbReference type="AlphaFoldDB" id="A0A6C0EBY2"/>